<dbReference type="Pfam" id="PF02885">
    <property type="entry name" value="Glycos_trans_3N"/>
    <property type="match status" value="1"/>
</dbReference>
<dbReference type="SUPFAM" id="SSF47648">
    <property type="entry name" value="Nucleoside phosphorylase/phosphoribosyltransferase N-terminal domain"/>
    <property type="match status" value="1"/>
</dbReference>
<dbReference type="GO" id="GO:0004645">
    <property type="term" value="F:1,4-alpha-oligoglucan phosphorylase activity"/>
    <property type="evidence" value="ECO:0007669"/>
    <property type="project" value="InterPro"/>
</dbReference>
<organism evidence="6 7">
    <name type="scientific">Candidatus Aquicultor secundus</name>
    <dbReference type="NCBI Taxonomy" id="1973895"/>
    <lineage>
        <taxon>Bacteria</taxon>
        <taxon>Bacillati</taxon>
        <taxon>Actinomycetota</taxon>
        <taxon>Candidatus Aquicultoria</taxon>
        <taxon>Candidatus Aquicultorales</taxon>
        <taxon>Candidatus Aquicultoraceae</taxon>
        <taxon>Candidatus Aquicultor</taxon>
    </lineage>
</organism>
<keyword evidence="4" id="KW-0808">Transferase</keyword>
<evidence type="ECO:0000256" key="3">
    <source>
        <dbReference type="ARBA" id="ARBA00022676"/>
    </source>
</evidence>
<dbReference type="PROSITE" id="PS00647">
    <property type="entry name" value="THYMID_PHOSPHORYLASE"/>
    <property type="match status" value="1"/>
</dbReference>
<dbReference type="InterPro" id="IPR018090">
    <property type="entry name" value="Pyrmidine_PPas_bac/euk"/>
</dbReference>
<dbReference type="InterPro" id="IPR000053">
    <property type="entry name" value="Thymidine/pyrmidine_PPase"/>
</dbReference>
<evidence type="ECO:0000256" key="4">
    <source>
        <dbReference type="ARBA" id="ARBA00022679"/>
    </source>
</evidence>
<sequence>MRVEKVLAKKRDGRALSRDEIESLISGFVSGAIPDYQMAAFLMAAYIKGMDAQETYVFTKAMVESGEVVDLSPIEGIKVDKHSTGGVGDKVTLVLAPMMAAVGLKVAKMSGRGLGHTGGTLDKLESIPGFNVNLTREQFIKQVSDIGIAIMGQTEEIDPADKKIYALRDLTATVSSVPLIASSIVSKKVAGGADVIVFDVKAGSGAFMKSLDEAKVLAQELVSLAKNFGKQAVAVISNMNQPLGFSIGNSLEVEEAIDTMRGFGGADLLELCYNLGAQLMVKAGIVPTTQEAMGKLSEVLEGGRVLAKFTEMVVAQGGNPEAIEDPRGVLPHARFIEEIEVATAGYIRSINAEELGVAARYLGAGRTKLGDQIDYGAGIIIPKKAGDYVRPGDTLAQMHSNDPHMLAATSGLVNDAFEITAAPHEIPPLIYEIIE</sequence>
<dbReference type="PANTHER" id="PTHR10515">
    <property type="entry name" value="THYMIDINE PHOSPHORYLASE"/>
    <property type="match status" value="1"/>
</dbReference>
<dbReference type="InterPro" id="IPR000312">
    <property type="entry name" value="Glycosyl_Trfase_fam3"/>
</dbReference>
<dbReference type="Gene3D" id="3.90.1170.30">
    <property type="entry name" value="Pyrimidine nucleoside phosphorylase-like, C-terminal domain"/>
    <property type="match status" value="1"/>
</dbReference>
<dbReference type="InterPro" id="IPR036566">
    <property type="entry name" value="PYNP-like_C_sf"/>
</dbReference>
<dbReference type="NCBIfam" id="NF004490">
    <property type="entry name" value="PRK05820.1"/>
    <property type="match status" value="1"/>
</dbReference>
<dbReference type="FunFam" id="3.40.1030.10:FF:000003">
    <property type="entry name" value="Pyrimidine-nucleoside phosphorylase"/>
    <property type="match status" value="1"/>
</dbReference>
<evidence type="ECO:0000259" key="5">
    <source>
        <dbReference type="SMART" id="SM00941"/>
    </source>
</evidence>
<evidence type="ECO:0000256" key="1">
    <source>
        <dbReference type="ARBA" id="ARBA00006915"/>
    </source>
</evidence>
<dbReference type="SUPFAM" id="SSF52418">
    <property type="entry name" value="Nucleoside phosphorylase/phosphoribosyltransferase catalytic domain"/>
    <property type="match status" value="1"/>
</dbReference>
<dbReference type="InterPro" id="IPR017872">
    <property type="entry name" value="Pyrmidine_PPase_CS"/>
</dbReference>
<dbReference type="SMART" id="SM00941">
    <property type="entry name" value="PYNP_C"/>
    <property type="match status" value="1"/>
</dbReference>
<dbReference type="InterPro" id="IPR013102">
    <property type="entry name" value="PYNP_C"/>
</dbReference>
<evidence type="ECO:0000256" key="2">
    <source>
        <dbReference type="ARBA" id="ARBA00011738"/>
    </source>
</evidence>
<dbReference type="Proteomes" id="UP000230956">
    <property type="component" value="Unassembled WGS sequence"/>
</dbReference>
<keyword evidence="3" id="KW-0328">Glycosyltransferase</keyword>
<feature type="domain" description="Pyrimidine nucleoside phosphorylase C-terminal" evidence="5">
    <location>
        <begin position="346"/>
        <end position="420"/>
    </location>
</feature>
<comment type="caution">
    <text evidence="6">The sequence shown here is derived from an EMBL/GenBank/DDBJ whole genome shotgun (WGS) entry which is preliminary data.</text>
</comment>
<dbReference type="Pfam" id="PF07831">
    <property type="entry name" value="PYNP_C"/>
    <property type="match status" value="1"/>
</dbReference>
<accession>A0A2M7T5E5</accession>
<dbReference type="AlphaFoldDB" id="A0A2M7T5E5"/>
<evidence type="ECO:0000313" key="6">
    <source>
        <dbReference type="EMBL" id="PIZ35409.1"/>
    </source>
</evidence>
<dbReference type="PANTHER" id="PTHR10515:SF0">
    <property type="entry name" value="THYMIDINE PHOSPHORYLASE"/>
    <property type="match status" value="1"/>
</dbReference>
<dbReference type="GO" id="GO:0006213">
    <property type="term" value="P:pyrimidine nucleoside metabolic process"/>
    <property type="evidence" value="ECO:0007669"/>
    <property type="project" value="InterPro"/>
</dbReference>
<dbReference type="PIRSF" id="PIRSF000478">
    <property type="entry name" value="TP_PyNP"/>
    <property type="match status" value="1"/>
</dbReference>
<dbReference type="SUPFAM" id="SSF54680">
    <property type="entry name" value="Pyrimidine nucleoside phosphorylase C-terminal domain"/>
    <property type="match status" value="1"/>
</dbReference>
<dbReference type="Pfam" id="PF00591">
    <property type="entry name" value="Glycos_transf_3"/>
    <property type="match status" value="1"/>
</dbReference>
<dbReference type="NCBIfam" id="TIGR02644">
    <property type="entry name" value="Y_phosphoryl"/>
    <property type="match status" value="1"/>
</dbReference>
<comment type="similarity">
    <text evidence="1">Belongs to the thymidine/pyrimidine-nucleoside phosphorylase family.</text>
</comment>
<reference evidence="7" key="1">
    <citation type="submission" date="2017-09" db="EMBL/GenBank/DDBJ databases">
        <title>Depth-based differentiation of microbial function through sediment-hosted aquifers and enrichment of novel symbionts in the deep terrestrial subsurface.</title>
        <authorList>
            <person name="Probst A.J."/>
            <person name="Ladd B."/>
            <person name="Jarett J.K."/>
            <person name="Geller-Mcgrath D.E."/>
            <person name="Sieber C.M.K."/>
            <person name="Emerson J.B."/>
            <person name="Anantharaman K."/>
            <person name="Thomas B.C."/>
            <person name="Malmstrom R."/>
            <person name="Stieglmeier M."/>
            <person name="Klingl A."/>
            <person name="Woyke T."/>
            <person name="Ryan C.M."/>
            <person name="Banfield J.F."/>
        </authorList>
    </citation>
    <scope>NUCLEOTIDE SEQUENCE [LARGE SCALE GENOMIC DNA]</scope>
</reference>
<name>A0A2M7T5E5_9ACTN</name>
<dbReference type="Gene3D" id="3.40.1030.10">
    <property type="entry name" value="Nucleoside phosphorylase/phosphoribosyltransferase catalytic domain"/>
    <property type="match status" value="1"/>
</dbReference>
<dbReference type="GO" id="GO:0009032">
    <property type="term" value="F:thymidine phosphorylase activity"/>
    <property type="evidence" value="ECO:0007669"/>
    <property type="project" value="TreeGrafter"/>
</dbReference>
<dbReference type="GO" id="GO:0006206">
    <property type="term" value="P:pyrimidine nucleobase metabolic process"/>
    <property type="evidence" value="ECO:0007669"/>
    <property type="project" value="InterPro"/>
</dbReference>
<dbReference type="EMBL" id="PFNG01000242">
    <property type="protein sequence ID" value="PIZ35409.1"/>
    <property type="molecule type" value="Genomic_DNA"/>
</dbReference>
<evidence type="ECO:0000313" key="7">
    <source>
        <dbReference type="Proteomes" id="UP000230956"/>
    </source>
</evidence>
<comment type="subunit">
    <text evidence="2">Homodimer.</text>
</comment>
<proteinExistence type="inferred from homology"/>
<dbReference type="Gene3D" id="1.20.970.10">
    <property type="entry name" value="Transferase, Pyrimidine Nucleoside Phosphorylase, Chain C"/>
    <property type="match status" value="1"/>
</dbReference>
<dbReference type="InterPro" id="IPR017459">
    <property type="entry name" value="Glycosyl_Trfase_fam3_N_dom"/>
</dbReference>
<gene>
    <name evidence="6" type="ORF">COY37_10455</name>
</gene>
<dbReference type="InterPro" id="IPR036320">
    <property type="entry name" value="Glycosyl_Trfase_fam3_N_dom_sf"/>
</dbReference>
<dbReference type="RefSeq" id="WP_286677828.1">
    <property type="nucleotide sequence ID" value="NZ_MNXI01000038.1"/>
</dbReference>
<dbReference type="GO" id="GO:0005829">
    <property type="term" value="C:cytosol"/>
    <property type="evidence" value="ECO:0007669"/>
    <property type="project" value="TreeGrafter"/>
</dbReference>
<dbReference type="InterPro" id="IPR035902">
    <property type="entry name" value="Nuc_phospho_transferase"/>
</dbReference>
<protein>
    <submittedName>
        <fullName evidence="6">Thymidine phosphorylase</fullName>
    </submittedName>
</protein>